<gene>
    <name evidence="1" type="ORF">P618_200168</name>
</gene>
<dbReference type="Proteomes" id="UP000019112">
    <property type="component" value="Unassembled WGS sequence"/>
</dbReference>
<reference evidence="1 2" key="1">
    <citation type="journal article" date="2014" name="FEMS Microbiol. Lett.">
        <title>Draft genome sequences of three Holospora species (Holospora obtusa, Holospora undulata, and Holospora elegans), endonuclear symbiotic bacteria of the ciliate Paramecium caudatum.</title>
        <authorList>
            <person name="Dohra H."/>
            <person name="Tanaka K."/>
            <person name="Suzuki T."/>
            <person name="Fujishima M."/>
            <person name="Suzuki H."/>
        </authorList>
    </citation>
    <scope>NUCLEOTIDE SEQUENCE [LARGE SCALE GENOMIC DNA]</scope>
    <source>
        <strain evidence="1 2">F1</strain>
    </source>
</reference>
<evidence type="ECO:0000313" key="1">
    <source>
        <dbReference type="EMBL" id="ETZ07629.1"/>
    </source>
</evidence>
<organism evidence="1 2">
    <name type="scientific">Holospora obtusa F1</name>
    <dbReference type="NCBI Taxonomy" id="1399147"/>
    <lineage>
        <taxon>Bacteria</taxon>
        <taxon>Pseudomonadati</taxon>
        <taxon>Pseudomonadota</taxon>
        <taxon>Alphaproteobacteria</taxon>
        <taxon>Holosporales</taxon>
        <taxon>Holosporaceae</taxon>
        <taxon>Holospora</taxon>
    </lineage>
</organism>
<dbReference type="AlphaFoldDB" id="W6TF72"/>
<sequence>MDYLVKANAVLSDERGGRKLKKKDCEAVIPPKKNRLEPSNLINIFSHHLIENFFAKLKAVSLHCHTL</sequence>
<dbReference type="EMBL" id="AWTR02000022">
    <property type="protein sequence ID" value="ETZ07629.1"/>
    <property type="molecule type" value="Genomic_DNA"/>
</dbReference>
<evidence type="ECO:0000313" key="2">
    <source>
        <dbReference type="Proteomes" id="UP000019112"/>
    </source>
</evidence>
<proteinExistence type="predicted"/>
<keyword evidence="2" id="KW-1185">Reference proteome</keyword>
<protein>
    <submittedName>
        <fullName evidence="1">Uncharacterized protein</fullName>
    </submittedName>
</protein>
<accession>W6TF72</accession>
<comment type="caution">
    <text evidence="1">The sequence shown here is derived from an EMBL/GenBank/DDBJ whole genome shotgun (WGS) entry which is preliminary data.</text>
</comment>
<name>W6TF72_HOLOB</name>